<dbReference type="STRING" id="572480.Arnit_1806"/>
<feature type="chain" id="PRO_5003077930" description="AB hydrolase-1 domain-containing protein" evidence="1">
    <location>
        <begin position="21"/>
        <end position="262"/>
    </location>
</feature>
<dbReference type="eggNOG" id="COG0400">
    <property type="taxonomic scope" value="Bacteria"/>
</dbReference>
<accession>D5V1M6</accession>
<dbReference type="InterPro" id="IPR029058">
    <property type="entry name" value="AB_hydrolase_fold"/>
</dbReference>
<feature type="signal peptide" evidence="1">
    <location>
        <begin position="1"/>
        <end position="20"/>
    </location>
</feature>
<dbReference type="Proteomes" id="UP000000939">
    <property type="component" value="Chromosome"/>
</dbReference>
<proteinExistence type="predicted"/>
<dbReference type="Gene3D" id="3.40.50.1820">
    <property type="entry name" value="alpha/beta hydrolase"/>
    <property type="match status" value="1"/>
</dbReference>
<dbReference type="EMBL" id="CP001999">
    <property type="protein sequence ID" value="ADG93460.1"/>
    <property type="molecule type" value="Genomic_DNA"/>
</dbReference>
<protein>
    <recommendedName>
        <fullName evidence="2">AB hydrolase-1 domain-containing protein</fullName>
    </recommendedName>
</protein>
<reference evidence="3 4" key="1">
    <citation type="journal article" date="2010" name="Stand. Genomic Sci.">
        <title>Complete genome sequence of Arcobacter nitrofigilis type strain (CI).</title>
        <authorList>
            <person name="Pati A."/>
            <person name="Gronow S."/>
            <person name="Lapidus A."/>
            <person name="Copeland A."/>
            <person name="Glavina Del Rio T."/>
            <person name="Nolan M."/>
            <person name="Lucas S."/>
            <person name="Tice H."/>
            <person name="Cheng J.F."/>
            <person name="Han C."/>
            <person name="Chertkov O."/>
            <person name="Bruce D."/>
            <person name="Tapia R."/>
            <person name="Goodwin L."/>
            <person name="Pitluck S."/>
            <person name="Liolios K."/>
            <person name="Ivanova N."/>
            <person name="Mavromatis K."/>
            <person name="Chen A."/>
            <person name="Palaniappan K."/>
            <person name="Land M."/>
            <person name="Hauser L."/>
            <person name="Chang Y.J."/>
            <person name="Jeffries C.D."/>
            <person name="Detter J.C."/>
            <person name="Rohde M."/>
            <person name="Goker M."/>
            <person name="Bristow J."/>
            <person name="Eisen J.A."/>
            <person name="Markowitz V."/>
            <person name="Hugenholtz P."/>
            <person name="Klenk H.P."/>
            <person name="Kyrpides N.C."/>
        </authorList>
    </citation>
    <scope>NUCLEOTIDE SEQUENCE [LARGE SCALE GENOMIC DNA]</scope>
    <source>
        <strain evidence="4">ATCC 33309 / DSM 7299 / CCUG 15893 / LMG 7604 / NCTC 12251 / CI</strain>
    </source>
</reference>
<keyword evidence="4" id="KW-1185">Reference proteome</keyword>
<dbReference type="HOGENOM" id="CLU_1060266_0_0_7"/>
<organism evidence="3 4">
    <name type="scientific">Arcobacter nitrofigilis (strain ATCC 33309 / DSM 7299 / CCUG 15893 / LMG 7604 / NCTC 12251 / CI)</name>
    <name type="common">Campylobacter nitrofigilis</name>
    <dbReference type="NCBI Taxonomy" id="572480"/>
    <lineage>
        <taxon>Bacteria</taxon>
        <taxon>Pseudomonadati</taxon>
        <taxon>Campylobacterota</taxon>
        <taxon>Epsilonproteobacteria</taxon>
        <taxon>Campylobacterales</taxon>
        <taxon>Arcobacteraceae</taxon>
        <taxon>Arcobacter</taxon>
    </lineage>
</organism>
<dbReference type="KEGG" id="ant:Arnit_1806"/>
<gene>
    <name evidence="3" type="ordered locus">Arnit_1806</name>
</gene>
<feature type="domain" description="AB hydrolase-1" evidence="2">
    <location>
        <begin position="77"/>
        <end position="178"/>
    </location>
</feature>
<dbReference type="Pfam" id="PF00561">
    <property type="entry name" value="Abhydrolase_1"/>
    <property type="match status" value="1"/>
</dbReference>
<evidence type="ECO:0000259" key="2">
    <source>
        <dbReference type="Pfam" id="PF00561"/>
    </source>
</evidence>
<evidence type="ECO:0000313" key="3">
    <source>
        <dbReference type="EMBL" id="ADG93460.1"/>
    </source>
</evidence>
<name>D5V1M6_ARCNC</name>
<dbReference type="AlphaFoldDB" id="D5V1M6"/>
<dbReference type="SUPFAM" id="SSF53474">
    <property type="entry name" value="alpha/beta-Hydrolases"/>
    <property type="match status" value="1"/>
</dbReference>
<keyword evidence="1" id="KW-0732">Signal</keyword>
<dbReference type="RefSeq" id="WP_013135605.1">
    <property type="nucleotide sequence ID" value="NC_014166.1"/>
</dbReference>
<evidence type="ECO:0000313" key="4">
    <source>
        <dbReference type="Proteomes" id="UP000000939"/>
    </source>
</evidence>
<dbReference type="InterPro" id="IPR000073">
    <property type="entry name" value="AB_hydrolase_1"/>
</dbReference>
<sequence precursor="true">MNGKIFLYISLIFLALNLHAQKVSHEECLEKGDNYIFAGGECIHYFKSKGDRGGYLNIIVHGTWPDGTNTLGRYSTFAETLTLNTDITTVAVALPGYSDSSTNNFTALAHEGVKNLAAKEEYINFLGELISELKDRFEAKVVTYIGHSAGAMMGATLTGVEPNLINNAVLVGGRYDIHESDKSTGLISIVDVLNKVSKKTKFLLIYGENDKISPPEVTKNFYKLAIEKGLDAKIIEVKNGVHLDLDMTDTSLEAITKLLEEE</sequence>
<evidence type="ECO:0000256" key="1">
    <source>
        <dbReference type="SAM" id="SignalP"/>
    </source>
</evidence>
<dbReference type="OrthoDB" id="5346343at2"/>